<proteinExistence type="predicted"/>
<gene>
    <name evidence="2" type="ORF">EVJ48_00785</name>
</gene>
<evidence type="ECO:0000313" key="2">
    <source>
        <dbReference type="EMBL" id="RZV40490.1"/>
    </source>
</evidence>
<organism evidence="2 3">
    <name type="scientific">Candidatus Acidulodesulfobacterium acidiphilum</name>
    <dbReference type="NCBI Taxonomy" id="2597224"/>
    <lineage>
        <taxon>Bacteria</taxon>
        <taxon>Deltaproteobacteria</taxon>
        <taxon>Candidatus Acidulodesulfobacterales</taxon>
        <taxon>Candidatus Acidulodesulfobacterium</taxon>
    </lineage>
</organism>
<evidence type="ECO:0000313" key="3">
    <source>
        <dbReference type="Proteomes" id="UP000322454"/>
    </source>
</evidence>
<keyword evidence="1" id="KW-0472">Membrane</keyword>
<keyword evidence="1" id="KW-1133">Transmembrane helix</keyword>
<comment type="caution">
    <text evidence="2">The sequence shown here is derived from an EMBL/GenBank/DDBJ whole genome shotgun (WGS) entry which is preliminary data.</text>
</comment>
<name>A0A520XH38_9DELT</name>
<dbReference type="EMBL" id="SHMQ01000001">
    <property type="protein sequence ID" value="RZV40490.1"/>
    <property type="molecule type" value="Genomic_DNA"/>
</dbReference>
<protein>
    <submittedName>
        <fullName evidence="2">Uncharacterized protein</fullName>
    </submittedName>
</protein>
<evidence type="ECO:0000256" key="1">
    <source>
        <dbReference type="SAM" id="Phobius"/>
    </source>
</evidence>
<accession>A0A520XH38</accession>
<dbReference type="Proteomes" id="UP000322454">
    <property type="component" value="Unassembled WGS sequence"/>
</dbReference>
<sequence length="69" mass="8314">MKNNKKNSKDIDLDEDWEDFIKEEGLIDYNKIPVQKAEIKGWVQIAFWFLRIYILVMIIMVIIGFSRIH</sequence>
<feature type="transmembrane region" description="Helical" evidence="1">
    <location>
        <begin position="45"/>
        <end position="65"/>
    </location>
</feature>
<dbReference type="AlphaFoldDB" id="A0A520XH38"/>
<reference evidence="2 3" key="1">
    <citation type="submission" date="2019-01" db="EMBL/GenBank/DDBJ databases">
        <title>Insights into ecological role of a new deltaproteobacterial order Candidatus Sinidesulfobacterales (Sva0485) by metagenomics and metatranscriptomics.</title>
        <authorList>
            <person name="Tan S."/>
            <person name="Liu J."/>
            <person name="Fang Y."/>
            <person name="Hedlund B."/>
            <person name="Lian Z.-H."/>
            <person name="Huang L.-Y."/>
            <person name="Li J.-T."/>
            <person name="Huang L.-N."/>
            <person name="Li W.-J."/>
            <person name="Jiang H.-C."/>
            <person name="Dong H.-L."/>
            <person name="Shu W.-S."/>
        </authorList>
    </citation>
    <scope>NUCLEOTIDE SEQUENCE [LARGE SCALE GENOMIC DNA]</scope>
    <source>
        <strain evidence="2">AP4</strain>
    </source>
</reference>
<keyword evidence="1" id="KW-0812">Transmembrane</keyword>